<dbReference type="EMBL" id="CAEZWG010000093">
    <property type="protein sequence ID" value="CAB4652747.1"/>
    <property type="molecule type" value="Genomic_DNA"/>
</dbReference>
<accession>A0A6J6KSJ6</accession>
<sequence>MISNPAGARFSPFAATGSLVRTTCKFGQAVRPDNAAVILAFRSASPMPNCTKTAGRSLSKPSNSRADDLSRVVFF</sequence>
<gene>
    <name evidence="1" type="ORF">UFOPK2234_00557</name>
</gene>
<evidence type="ECO:0000313" key="1">
    <source>
        <dbReference type="EMBL" id="CAB4652747.1"/>
    </source>
</evidence>
<proteinExistence type="predicted"/>
<name>A0A6J6KSJ6_9ZZZZ</name>
<organism evidence="1">
    <name type="scientific">freshwater metagenome</name>
    <dbReference type="NCBI Taxonomy" id="449393"/>
    <lineage>
        <taxon>unclassified sequences</taxon>
        <taxon>metagenomes</taxon>
        <taxon>ecological metagenomes</taxon>
    </lineage>
</organism>
<protein>
    <submittedName>
        <fullName evidence="1">Unannotated protein</fullName>
    </submittedName>
</protein>
<reference evidence="1" key="1">
    <citation type="submission" date="2020-05" db="EMBL/GenBank/DDBJ databases">
        <authorList>
            <person name="Chiriac C."/>
            <person name="Salcher M."/>
            <person name="Ghai R."/>
            <person name="Kavagutti S V."/>
        </authorList>
    </citation>
    <scope>NUCLEOTIDE SEQUENCE</scope>
</reference>
<dbReference type="AlphaFoldDB" id="A0A6J6KSJ6"/>